<organism evidence="2 3">
    <name type="scientific">Deefgea salmonis</name>
    <dbReference type="NCBI Taxonomy" id="2875502"/>
    <lineage>
        <taxon>Bacteria</taxon>
        <taxon>Pseudomonadati</taxon>
        <taxon>Pseudomonadota</taxon>
        <taxon>Betaproteobacteria</taxon>
        <taxon>Neisseriales</taxon>
        <taxon>Chitinibacteraceae</taxon>
        <taxon>Deefgea</taxon>
    </lineage>
</organism>
<dbReference type="InterPro" id="IPR051311">
    <property type="entry name" value="DedA_domain"/>
</dbReference>
<feature type="transmembrane region" description="Helical" evidence="1">
    <location>
        <begin position="43"/>
        <end position="63"/>
    </location>
</feature>
<keyword evidence="1" id="KW-0472">Membrane</keyword>
<evidence type="ECO:0000313" key="2">
    <source>
        <dbReference type="EMBL" id="MCB5195798.1"/>
    </source>
</evidence>
<dbReference type="Proteomes" id="UP001198034">
    <property type="component" value="Unassembled WGS sequence"/>
</dbReference>
<comment type="caution">
    <text evidence="2">The sequence shown here is derived from an EMBL/GenBank/DDBJ whole genome shotgun (WGS) entry which is preliminary data.</text>
</comment>
<sequence length="137" mass="15098">MIELSVWLAGLFMTAFLSATILPGNSEAALVAALHFKPDLGWLAVAMASLGNILGGLLTVYLGRRLPKAPEAKWLPRLQRLGPASLLLSWVPLMGDALCGVAGWLRWPWRPVLLYLALGKVLRYLVIYALMLQWFSV</sequence>
<keyword evidence="3" id="KW-1185">Reference proteome</keyword>
<dbReference type="EMBL" id="JAJAWG010000002">
    <property type="protein sequence ID" value="MCB5195798.1"/>
    <property type="molecule type" value="Genomic_DNA"/>
</dbReference>
<accession>A0ABS8BJ95</accession>
<keyword evidence="1" id="KW-1133">Transmembrane helix</keyword>
<protein>
    <submittedName>
        <fullName evidence="2">DedA family protein</fullName>
    </submittedName>
</protein>
<dbReference type="PANTHER" id="PTHR42709">
    <property type="entry name" value="ALKALINE PHOSPHATASE LIKE PROTEIN"/>
    <property type="match status" value="1"/>
</dbReference>
<feature type="transmembrane region" description="Helical" evidence="1">
    <location>
        <begin position="113"/>
        <end position="135"/>
    </location>
</feature>
<keyword evidence="1" id="KW-0812">Transmembrane</keyword>
<proteinExistence type="predicted"/>
<dbReference type="PANTHER" id="PTHR42709:SF4">
    <property type="entry name" value="INNER MEMBRANE PROTEIN YQAA"/>
    <property type="match status" value="1"/>
</dbReference>
<evidence type="ECO:0000256" key="1">
    <source>
        <dbReference type="SAM" id="Phobius"/>
    </source>
</evidence>
<gene>
    <name evidence="2" type="ORF">LG219_05785</name>
</gene>
<reference evidence="2 3" key="1">
    <citation type="submission" date="2021-10" db="EMBL/GenBank/DDBJ databases">
        <authorList>
            <person name="Chen M."/>
        </authorList>
    </citation>
    <scope>NUCLEOTIDE SEQUENCE [LARGE SCALE GENOMIC DNA]</scope>
    <source>
        <strain evidence="2 3">H3-26</strain>
    </source>
</reference>
<name>A0ABS8BJ95_9NEIS</name>
<evidence type="ECO:0000313" key="3">
    <source>
        <dbReference type="Proteomes" id="UP001198034"/>
    </source>
</evidence>